<sequence>MKTIFSKIDGLDFLAKELEYQEISLVGFCNKYRLDELAKGNGDADVPSEDLAEALSTFNLFYSYSLEKDSLIISNVTTGNRNIVENALKEYMAGVIGLNNSGDNAKKYFDYATALKDLMEFGKVKVTAVTSGGTTALLMMNDVPTRASVPELKALSKEYPDVSLWPKEDQYNVVMLSSYYSDLIKAVERLAIVYPEKFSGLLVESQLIAKLNTEVRNRGTVINELI</sequence>
<proteinExistence type="predicted"/>
<dbReference type="Proteomes" id="UP000002117">
    <property type="component" value="Segment"/>
</dbReference>
<gene>
    <name evidence="1" type="ORF">orf138</name>
</gene>
<organism evidence="1 2">
    <name type="scientific">Lactobacillus phage LP65</name>
    <dbReference type="NCBI Taxonomy" id="2892344"/>
    <lineage>
        <taxon>Viruses</taxon>
        <taxon>Duplodnaviria</taxon>
        <taxon>Heunggongvirae</taxon>
        <taxon>Uroviricota</taxon>
        <taxon>Caudoviricetes</taxon>
        <taxon>Herelleviridae</taxon>
        <taxon>Salchichonvirus</taxon>
        <taxon>Salchichonvirus LP65</taxon>
    </lineage>
</organism>
<dbReference type="EMBL" id="AY682195">
    <property type="protein sequence ID" value="AAV35958.1"/>
    <property type="molecule type" value="Genomic_DNA"/>
</dbReference>
<dbReference type="KEGG" id="vg:3197348"/>
<evidence type="ECO:0000313" key="1">
    <source>
        <dbReference type="EMBL" id="AAV35958.1"/>
    </source>
</evidence>
<accession>Q5ULH6</accession>
<name>Q5ULH6_9CAUD</name>
<evidence type="ECO:0000313" key="2">
    <source>
        <dbReference type="Proteomes" id="UP000002117"/>
    </source>
</evidence>
<keyword evidence="2" id="KW-1185">Reference proteome</keyword>
<reference evidence="1 2" key="1">
    <citation type="journal article" date="2004" name="J. Bacteriol.">
        <title>Lactobacillus plantarum bacteriophage LP65: a new member of the SPO1-like genus of the family Myoviridae.</title>
        <authorList>
            <person name="Chibani-Chennoufi S."/>
            <person name="Dillmann M.L."/>
            <person name="Marvin-Guy L."/>
            <person name="Rami-Shojaei S."/>
            <person name="Brussow H."/>
        </authorList>
    </citation>
    <scope>NUCLEOTIDE SEQUENCE</scope>
</reference>
<protein>
    <submittedName>
        <fullName evidence="1">Orf138</fullName>
    </submittedName>
</protein>
<dbReference type="RefSeq" id="YP_164773.1">
    <property type="nucleotide sequence ID" value="NC_006565.1"/>
</dbReference>